<dbReference type="PANTHER" id="PTHR23416:SF23">
    <property type="entry name" value="ACETYLTRANSFERASE C18B11.09C-RELATED"/>
    <property type="match status" value="1"/>
</dbReference>
<sequence>MKKKFQYENPIWIFKKHNLKLLNGISLLLYYFFAKHLPDTPLPGSNISMKFREFLCKNIFKKTSKLFKIHSNVSFGTGKNIEIGYNSSLNRGAWIGNDTIIGNNVMMGPEVTILSGSHNFERTDIPMNEQGAPNRKPVIIGNDVWIGTRTIILPGVKVGNHSIIGAGSIITKDIPDWSIVAGNPAKLIKYRK</sequence>
<dbReference type="InterPro" id="IPR051159">
    <property type="entry name" value="Hexapeptide_acetyltransf"/>
</dbReference>
<dbReference type="KEGG" id="fya:KMW28_13765"/>
<dbReference type="PROSITE" id="PS00101">
    <property type="entry name" value="HEXAPEP_TRANSFERASES"/>
    <property type="match status" value="1"/>
</dbReference>
<evidence type="ECO:0000256" key="2">
    <source>
        <dbReference type="ARBA" id="ARBA00022679"/>
    </source>
</evidence>
<dbReference type="EMBL" id="CP076132">
    <property type="protein sequence ID" value="QWG00719.1"/>
    <property type="molecule type" value="Genomic_DNA"/>
</dbReference>
<evidence type="ECO:0000256" key="1">
    <source>
        <dbReference type="ARBA" id="ARBA00007274"/>
    </source>
</evidence>
<comment type="similarity">
    <text evidence="1">Belongs to the transferase hexapeptide repeat family.</text>
</comment>
<keyword evidence="4 5" id="KW-0012">Acyltransferase</keyword>
<dbReference type="GO" id="GO:0005829">
    <property type="term" value="C:cytosol"/>
    <property type="evidence" value="ECO:0007669"/>
    <property type="project" value="TreeGrafter"/>
</dbReference>
<keyword evidence="3" id="KW-0677">Repeat</keyword>
<dbReference type="InterPro" id="IPR018357">
    <property type="entry name" value="Hexapep_transf_CS"/>
</dbReference>
<evidence type="ECO:0000256" key="3">
    <source>
        <dbReference type="ARBA" id="ARBA00022737"/>
    </source>
</evidence>
<protein>
    <submittedName>
        <fullName evidence="5">Acyltransferase</fullName>
    </submittedName>
</protein>
<organism evidence="5 6">
    <name type="scientific">Flammeovirga yaeyamensis</name>
    <dbReference type="NCBI Taxonomy" id="367791"/>
    <lineage>
        <taxon>Bacteria</taxon>
        <taxon>Pseudomonadati</taxon>
        <taxon>Bacteroidota</taxon>
        <taxon>Cytophagia</taxon>
        <taxon>Cytophagales</taxon>
        <taxon>Flammeovirgaceae</taxon>
        <taxon>Flammeovirga</taxon>
    </lineage>
</organism>
<evidence type="ECO:0000313" key="5">
    <source>
        <dbReference type="EMBL" id="QWG00719.1"/>
    </source>
</evidence>
<evidence type="ECO:0000313" key="6">
    <source>
        <dbReference type="Proteomes" id="UP000678679"/>
    </source>
</evidence>
<dbReference type="InterPro" id="IPR001451">
    <property type="entry name" value="Hexapep"/>
</dbReference>
<dbReference type="AlphaFoldDB" id="A0AAX1MZE7"/>
<keyword evidence="2" id="KW-0808">Transferase</keyword>
<evidence type="ECO:0000256" key="4">
    <source>
        <dbReference type="ARBA" id="ARBA00023315"/>
    </source>
</evidence>
<dbReference type="CDD" id="cd04647">
    <property type="entry name" value="LbH_MAT_like"/>
    <property type="match status" value="1"/>
</dbReference>
<dbReference type="InterPro" id="IPR011004">
    <property type="entry name" value="Trimer_LpxA-like_sf"/>
</dbReference>
<dbReference type="Pfam" id="PF00132">
    <property type="entry name" value="Hexapep"/>
    <property type="match status" value="1"/>
</dbReference>
<gene>
    <name evidence="5" type="ORF">KMW28_13765</name>
</gene>
<dbReference type="PANTHER" id="PTHR23416">
    <property type="entry name" value="SIALIC ACID SYNTHASE-RELATED"/>
    <property type="match status" value="1"/>
</dbReference>
<dbReference type="GO" id="GO:0008374">
    <property type="term" value="F:O-acyltransferase activity"/>
    <property type="evidence" value="ECO:0007669"/>
    <property type="project" value="TreeGrafter"/>
</dbReference>
<keyword evidence="6" id="KW-1185">Reference proteome</keyword>
<dbReference type="Proteomes" id="UP000678679">
    <property type="component" value="Chromosome 1"/>
</dbReference>
<reference evidence="5 6" key="1">
    <citation type="submission" date="2021-05" db="EMBL/GenBank/DDBJ databases">
        <title>Comparative genomic studies on the polysaccharide-degrading batcterial strains of the Flammeovirga genus.</title>
        <authorList>
            <person name="Zewei F."/>
            <person name="Zheng Z."/>
            <person name="Yu L."/>
            <person name="Ruyue G."/>
            <person name="Yanhong M."/>
            <person name="Yuanyuan C."/>
            <person name="Jingyan G."/>
            <person name="Wenjun H."/>
        </authorList>
    </citation>
    <scope>NUCLEOTIDE SEQUENCE [LARGE SCALE GENOMIC DNA]</scope>
    <source>
        <strain evidence="5 6">NBRC:100898</strain>
    </source>
</reference>
<dbReference type="RefSeq" id="WP_169666255.1">
    <property type="nucleotide sequence ID" value="NZ_CP076132.1"/>
</dbReference>
<name>A0AAX1MZE7_9BACT</name>
<proteinExistence type="inferred from homology"/>
<dbReference type="SUPFAM" id="SSF51161">
    <property type="entry name" value="Trimeric LpxA-like enzymes"/>
    <property type="match status" value="1"/>
</dbReference>
<accession>A0AAX1MZE7</accession>
<dbReference type="Gene3D" id="2.160.10.10">
    <property type="entry name" value="Hexapeptide repeat proteins"/>
    <property type="match status" value="1"/>
</dbReference>